<dbReference type="EMBL" id="JANPWB010000016">
    <property type="protein sequence ID" value="KAJ1085161.1"/>
    <property type="molecule type" value="Genomic_DNA"/>
</dbReference>
<evidence type="ECO:0000313" key="2">
    <source>
        <dbReference type="Proteomes" id="UP001066276"/>
    </source>
</evidence>
<accession>A0AAV7L0B1</accession>
<dbReference type="Proteomes" id="UP001066276">
    <property type="component" value="Chromosome 12"/>
</dbReference>
<sequence>METIPERGTVSWLARAKYRKDEKREALTGDRWGQSDRRLEHGSLSSLFEPTTHPEALAIPQMAPRLDIHLTHSVPALPAYGP</sequence>
<protein>
    <submittedName>
        <fullName evidence="1">Uncharacterized protein</fullName>
    </submittedName>
</protein>
<evidence type="ECO:0000313" key="1">
    <source>
        <dbReference type="EMBL" id="KAJ1085161.1"/>
    </source>
</evidence>
<keyword evidence="2" id="KW-1185">Reference proteome</keyword>
<reference evidence="1" key="1">
    <citation type="journal article" date="2022" name="bioRxiv">
        <title>Sequencing and chromosome-scale assembly of the giantPleurodeles waltlgenome.</title>
        <authorList>
            <person name="Brown T."/>
            <person name="Elewa A."/>
            <person name="Iarovenko S."/>
            <person name="Subramanian E."/>
            <person name="Araus A.J."/>
            <person name="Petzold A."/>
            <person name="Susuki M."/>
            <person name="Suzuki K.-i.T."/>
            <person name="Hayashi T."/>
            <person name="Toyoda A."/>
            <person name="Oliveira C."/>
            <person name="Osipova E."/>
            <person name="Leigh N.D."/>
            <person name="Simon A."/>
            <person name="Yun M.H."/>
        </authorList>
    </citation>
    <scope>NUCLEOTIDE SEQUENCE</scope>
    <source>
        <strain evidence="1">20211129_DDA</strain>
        <tissue evidence="1">Liver</tissue>
    </source>
</reference>
<comment type="caution">
    <text evidence="1">The sequence shown here is derived from an EMBL/GenBank/DDBJ whole genome shotgun (WGS) entry which is preliminary data.</text>
</comment>
<proteinExistence type="predicted"/>
<dbReference type="AlphaFoldDB" id="A0AAV7L0B1"/>
<organism evidence="1 2">
    <name type="scientific">Pleurodeles waltl</name>
    <name type="common">Iberian ribbed newt</name>
    <dbReference type="NCBI Taxonomy" id="8319"/>
    <lineage>
        <taxon>Eukaryota</taxon>
        <taxon>Metazoa</taxon>
        <taxon>Chordata</taxon>
        <taxon>Craniata</taxon>
        <taxon>Vertebrata</taxon>
        <taxon>Euteleostomi</taxon>
        <taxon>Amphibia</taxon>
        <taxon>Batrachia</taxon>
        <taxon>Caudata</taxon>
        <taxon>Salamandroidea</taxon>
        <taxon>Salamandridae</taxon>
        <taxon>Pleurodelinae</taxon>
        <taxon>Pleurodeles</taxon>
    </lineage>
</organism>
<name>A0AAV7L0B1_PLEWA</name>
<gene>
    <name evidence="1" type="ORF">NDU88_005294</name>
</gene>